<reference evidence="1 2" key="1">
    <citation type="submission" date="2022-05" db="EMBL/GenBank/DDBJ databases">
        <title>Microbulbifer sp. nov., isolated from sponge.</title>
        <authorList>
            <person name="Gao L."/>
        </authorList>
    </citation>
    <scope>NUCLEOTIDE SEQUENCE [LARGE SCALE GENOMIC DNA]</scope>
    <source>
        <strain evidence="1 2">MI-G</strain>
    </source>
</reference>
<organism evidence="1 2">
    <name type="scientific">Microbulbifer spongiae</name>
    <dbReference type="NCBI Taxonomy" id="2944933"/>
    <lineage>
        <taxon>Bacteria</taxon>
        <taxon>Pseudomonadati</taxon>
        <taxon>Pseudomonadota</taxon>
        <taxon>Gammaproteobacteria</taxon>
        <taxon>Cellvibrionales</taxon>
        <taxon>Microbulbiferaceae</taxon>
        <taxon>Microbulbifer</taxon>
    </lineage>
</organism>
<gene>
    <name evidence="1" type="ORF">M8T91_07495</name>
</gene>
<protein>
    <submittedName>
        <fullName evidence="1">Uncharacterized protein</fullName>
    </submittedName>
</protein>
<dbReference type="EMBL" id="CP098023">
    <property type="protein sequence ID" value="WKD51251.1"/>
    <property type="molecule type" value="Genomic_DNA"/>
</dbReference>
<keyword evidence="2" id="KW-1185">Reference proteome</keyword>
<proteinExistence type="predicted"/>
<accession>A0ABY9EFQ2</accession>
<sequence length="174" mass="19289">MFMPRIMVGMGMTQILKKGQAGKLYSGHLTYCSALVFKVLDQHNEVIGVGMTHRGIETEDLFRKNFRNTLSELGDPSNLKIEPCALQTAPDTHIKNVPYSDTSMPKGSHENTLDALIQAMASESKMDTNELFRLSEAGPKANFLANDCTAEVNSNGEVMVPKRKNYWDQACSIC</sequence>
<name>A0ABY9EFQ2_9GAMM</name>
<evidence type="ECO:0000313" key="1">
    <source>
        <dbReference type="EMBL" id="WKD51251.1"/>
    </source>
</evidence>
<evidence type="ECO:0000313" key="2">
    <source>
        <dbReference type="Proteomes" id="UP001321520"/>
    </source>
</evidence>
<dbReference type="RefSeq" id="WP_301418346.1">
    <property type="nucleotide sequence ID" value="NZ_CP098023.1"/>
</dbReference>
<dbReference type="Proteomes" id="UP001321520">
    <property type="component" value="Chromosome"/>
</dbReference>